<sequence>MRISVTPLFLKLLQISRKDGSNLSIVELSVMAERRYSEYLGEILKMLQFTTLRKMFFYMERQLKEKNPNKKHYREEFQVLMTWRDYVTDCNTLNMDLTQESVLFPANLHNAHQNTIRQIKIKEDAGLNKKIAVRLKSLRKYCYSGDTLLIRPAESTLELIDEGKALHHCVGMYGQQYAKGETVILFIRKIAEPDKPYFTVEVHGRNNTVMQVRGKHNAQPGSDVSAFMEAFALERLGKEESIQNRITVPA</sequence>
<dbReference type="AlphaFoldDB" id="A0A0U1KV76"/>
<evidence type="ECO:0000313" key="1">
    <source>
        <dbReference type="EMBL" id="CQR71360.1"/>
    </source>
</evidence>
<name>A0A0U1KV76_9FIRM</name>
<keyword evidence="2" id="KW-1185">Reference proteome</keyword>
<protein>
    <submittedName>
        <fullName evidence="1">Phage protein</fullName>
    </submittedName>
</protein>
<dbReference type="InterPro" id="IPR025586">
    <property type="entry name" value="PcfJ"/>
</dbReference>
<dbReference type="Pfam" id="PF14284">
    <property type="entry name" value="PcfJ"/>
    <property type="match status" value="1"/>
</dbReference>
<proteinExistence type="predicted"/>
<dbReference type="Proteomes" id="UP000049855">
    <property type="component" value="Unassembled WGS sequence"/>
</dbReference>
<organism evidence="1 2">
    <name type="scientific">Sporomusa ovata</name>
    <dbReference type="NCBI Taxonomy" id="2378"/>
    <lineage>
        <taxon>Bacteria</taxon>
        <taxon>Bacillati</taxon>
        <taxon>Bacillota</taxon>
        <taxon>Negativicutes</taxon>
        <taxon>Selenomonadales</taxon>
        <taxon>Sporomusaceae</taxon>
        <taxon>Sporomusa</taxon>
    </lineage>
</organism>
<accession>A0A0U1KV76</accession>
<dbReference type="EMBL" id="CTRP01000004">
    <property type="protein sequence ID" value="CQR71360.1"/>
    <property type="molecule type" value="Genomic_DNA"/>
</dbReference>
<reference evidence="2" key="1">
    <citation type="submission" date="2015-03" db="EMBL/GenBank/DDBJ databases">
        <authorList>
            <person name="Nijsse Bart"/>
        </authorList>
    </citation>
    <scope>NUCLEOTIDE SEQUENCE [LARGE SCALE GENOMIC DNA]</scope>
</reference>
<gene>
    <name evidence="1" type="ORF">SpAn4DRAFT_3865</name>
</gene>
<evidence type="ECO:0000313" key="2">
    <source>
        <dbReference type="Proteomes" id="UP000049855"/>
    </source>
</evidence>